<organism evidence="6 7">
    <name type="scientific">Phytophthora ramorum</name>
    <name type="common">Sudden oak death agent</name>
    <dbReference type="NCBI Taxonomy" id="164328"/>
    <lineage>
        <taxon>Eukaryota</taxon>
        <taxon>Sar</taxon>
        <taxon>Stramenopiles</taxon>
        <taxon>Oomycota</taxon>
        <taxon>Peronosporomycetes</taxon>
        <taxon>Peronosporales</taxon>
        <taxon>Peronosporaceae</taxon>
        <taxon>Phytophthora</taxon>
    </lineage>
</organism>
<reference evidence="6" key="2">
    <citation type="submission" date="2015-06" db="UniProtKB">
        <authorList>
            <consortium name="EnsemblProtists"/>
        </authorList>
    </citation>
    <scope>IDENTIFICATION</scope>
    <source>
        <strain evidence="6">Pr102</strain>
    </source>
</reference>
<dbReference type="Proteomes" id="UP000005238">
    <property type="component" value="Unassembled WGS sequence"/>
</dbReference>
<evidence type="ECO:0000313" key="7">
    <source>
        <dbReference type="Proteomes" id="UP000005238"/>
    </source>
</evidence>
<keyword evidence="1" id="KW-0645">Protease</keyword>
<keyword evidence="3" id="KW-0378">Hydrolase</keyword>
<evidence type="ECO:0000256" key="2">
    <source>
        <dbReference type="ARBA" id="ARBA00022786"/>
    </source>
</evidence>
<evidence type="ECO:0000259" key="5">
    <source>
        <dbReference type="Pfam" id="PF25010"/>
    </source>
</evidence>
<dbReference type="InterPro" id="IPR056850">
    <property type="entry name" value="ARM_UBP34_24_USP9X_Y"/>
</dbReference>
<dbReference type="VEuPathDB" id="FungiDB:KRP23_9412"/>
<sequence length="1068" mass="120721">MEVGAEDVEQVVGELRRDFEGTCVAIAGELASSGDPTHWLHLLIILVRDGQSGSQDVGLSDEQVERLDMDFLPQVVQLLLGKSFDVRTVEDVNKFLQWTLARVAKRFQEGDTSRVSCLARVLDAHRRFYLYHGTSNDGTALNRGQETENNEKDESTEFQALRFTERDSSEYTSRYFMLNLEHWGQVGGFSLFLEVLAAGASFEVLQCILRVVYDVKDHLCAVFLAEYFPKLVDAVCTHIRKLQAAEFYALSRDSLLEVVQVMELLLLKIQHNVDIIDTVQRNGQAFKTENDKHSVDESGSGALLARELCEQRVQLLRLEISLRFFQSNSLEKRIYGLTEVVVIITRLYNDQIQEQLEPTAASLYSTLSFLVDWMHEKQLMQELLGDKMHVELIKRSTSLFQFASELECLPTEWIDLVWSCYHSDTESAGESRPVQRRHEAFRSTIHDLLMEMVTFVELPSLNHLVARIEAVRAKLDSNQLCLFAAIAARRLVCRELPERDDSTDAPRQRSLRQQILMHLWTVVLPSNTSMDFCDEVLVRMHEMLRSEAVGEEGGESEEEACVNNYRSCEMVDELLCSCLDNISRRENLAMSLKLFTQLSSLVAEMGIVLAPHQHSKSYVKFLLDEIVIYKQEVRQALEVTQWRHMDDDERETLPVLKDHVNDIKNRLLALRASWILDIGESVFVEDQLDVVWHLMIAEAFLLDEAALCFQWIELCMNTPVQLKNNRPESETAGSSQALMPLRMAEYLVTKKFPSLPGQCITLSTLCCFHSIFRRINLVKGGLEIFSTASPVGSDLVLSPTNKTTSGSSSGGDKDESVELMTGQPLVGLDELWQLAVSASDPAVAEEIITLLANFHLAFAPNVQQTEVPFRCKMQYVEKCMEFIATAKADAEKIRTCTFSPASDRPEATDKSVLTERAASVAVVNRCIDLLRYFLEACKIGDDSEENANEALMDKLESEGISLSTDSDGSGEASKKPFQIEHLEERLPYLEIYPSPMKDVQSDPSIGAKLGYRAARRPSWTFRQQHALLDVIVDANEEVDTEDTDQPQKDEEAAWIARQVVGLSLSAHH</sequence>
<dbReference type="GO" id="GO:0006508">
    <property type="term" value="P:proteolysis"/>
    <property type="evidence" value="ECO:0007669"/>
    <property type="project" value="UniProtKB-KW"/>
</dbReference>
<dbReference type="Pfam" id="PF25010">
    <property type="entry name" value="ARM_UBP24_USP9X-Y"/>
    <property type="match status" value="1"/>
</dbReference>
<dbReference type="OMA" id="GHIVNIR"/>
<accession>H3GIW9</accession>
<keyword evidence="2" id="KW-0833">Ubl conjugation pathway</keyword>
<evidence type="ECO:0000256" key="4">
    <source>
        <dbReference type="SAM" id="MobiDB-lite"/>
    </source>
</evidence>
<dbReference type="eggNOG" id="KOG1866">
    <property type="taxonomic scope" value="Eukaryota"/>
</dbReference>
<reference evidence="7" key="1">
    <citation type="journal article" date="2006" name="Science">
        <title>Phytophthora genome sequences uncover evolutionary origins and mechanisms of pathogenesis.</title>
        <authorList>
            <person name="Tyler B.M."/>
            <person name="Tripathy S."/>
            <person name="Zhang X."/>
            <person name="Dehal P."/>
            <person name="Jiang R.H."/>
            <person name="Aerts A."/>
            <person name="Arredondo F.D."/>
            <person name="Baxter L."/>
            <person name="Bensasson D."/>
            <person name="Beynon J.L."/>
            <person name="Chapman J."/>
            <person name="Damasceno C.M."/>
            <person name="Dorrance A.E."/>
            <person name="Dou D."/>
            <person name="Dickerman A.W."/>
            <person name="Dubchak I.L."/>
            <person name="Garbelotto M."/>
            <person name="Gijzen M."/>
            <person name="Gordon S.G."/>
            <person name="Govers F."/>
            <person name="Grunwald N.J."/>
            <person name="Huang W."/>
            <person name="Ivors K.L."/>
            <person name="Jones R.W."/>
            <person name="Kamoun S."/>
            <person name="Krampis K."/>
            <person name="Lamour K.H."/>
            <person name="Lee M.K."/>
            <person name="McDonald W.H."/>
            <person name="Medina M."/>
            <person name="Meijer H.J."/>
            <person name="Nordberg E.K."/>
            <person name="Maclean D.J."/>
            <person name="Ospina-Giraldo M.D."/>
            <person name="Morris P.F."/>
            <person name="Phuntumart V."/>
            <person name="Putnam N.H."/>
            <person name="Rash S."/>
            <person name="Rose J.K."/>
            <person name="Sakihama Y."/>
            <person name="Salamov A.A."/>
            <person name="Savidor A."/>
            <person name="Scheuring C.F."/>
            <person name="Smith B.M."/>
            <person name="Sobral B.W."/>
            <person name="Terry A."/>
            <person name="Torto-Alalibo T.A."/>
            <person name="Win J."/>
            <person name="Xu Z."/>
            <person name="Zhang H."/>
            <person name="Grigoriev I.V."/>
            <person name="Rokhsar D.S."/>
            <person name="Boore J.L."/>
        </authorList>
    </citation>
    <scope>NUCLEOTIDE SEQUENCE [LARGE SCALE GENOMIC DNA]</scope>
    <source>
        <strain evidence="7">Pr102</strain>
    </source>
</reference>
<dbReference type="EnsemblProtists" id="Phyra76037">
    <property type="protein sequence ID" value="Phyra76037"/>
    <property type="gene ID" value="Phyra76037"/>
</dbReference>
<evidence type="ECO:0000256" key="1">
    <source>
        <dbReference type="ARBA" id="ARBA00022670"/>
    </source>
</evidence>
<dbReference type="EMBL" id="DS566012">
    <property type="status" value="NOT_ANNOTATED_CDS"/>
    <property type="molecule type" value="Genomic_DNA"/>
</dbReference>
<keyword evidence="7" id="KW-1185">Reference proteome</keyword>
<protein>
    <recommendedName>
        <fullName evidence="5">UBP34/UBP24/USP9X/USP9Y-like ARM repeat region domain-containing protein</fullName>
    </recommendedName>
</protein>
<feature type="domain" description="UBP34/UBP24/USP9X/USP9Y-like ARM repeat region" evidence="5">
    <location>
        <begin position="312"/>
        <end position="776"/>
    </location>
</feature>
<dbReference type="GO" id="GO:0008233">
    <property type="term" value="F:peptidase activity"/>
    <property type="evidence" value="ECO:0007669"/>
    <property type="project" value="UniProtKB-KW"/>
</dbReference>
<dbReference type="STRING" id="164328.H3GIW9"/>
<dbReference type="VEuPathDB" id="FungiDB:KRP22_1936"/>
<evidence type="ECO:0000313" key="6">
    <source>
        <dbReference type="EnsemblProtists" id="Phyra76037"/>
    </source>
</evidence>
<feature type="region of interest" description="Disordered" evidence="4">
    <location>
        <begin position="796"/>
        <end position="816"/>
    </location>
</feature>
<dbReference type="HOGENOM" id="CLU_288126_0_0_1"/>
<dbReference type="InParanoid" id="H3GIW9"/>
<proteinExistence type="predicted"/>
<evidence type="ECO:0000256" key="3">
    <source>
        <dbReference type="ARBA" id="ARBA00022801"/>
    </source>
</evidence>
<dbReference type="AlphaFoldDB" id="H3GIW9"/>
<name>H3GIW9_PHYRM</name>